<dbReference type="GO" id="GO:0016787">
    <property type="term" value="F:hydrolase activity"/>
    <property type="evidence" value="ECO:0007669"/>
    <property type="project" value="UniProtKB-KW"/>
</dbReference>
<dbReference type="Gene3D" id="3.20.20.80">
    <property type="entry name" value="Glycosidases"/>
    <property type="match status" value="1"/>
</dbReference>
<protein>
    <submittedName>
        <fullName evidence="5">Glycoside hydrolase family 13 protein</fullName>
    </submittedName>
</protein>
<evidence type="ECO:0000256" key="3">
    <source>
        <dbReference type="SAM" id="MobiDB-lite"/>
    </source>
</evidence>
<proteinExistence type="predicted"/>
<gene>
    <name evidence="5" type="ORF">PQ472_10345</name>
</gene>
<dbReference type="SUPFAM" id="SSF81296">
    <property type="entry name" value="E set domains"/>
    <property type="match status" value="1"/>
</dbReference>
<evidence type="ECO:0000256" key="2">
    <source>
        <dbReference type="ARBA" id="ARBA00023295"/>
    </source>
</evidence>
<sequence>MNSAALTHRPESEDSFLYDPEHLRIRFHSAKGDLQKVTILYGDPYWTLPNADGDVVFQYDTADMVKTGVGETADHWTVTLTAPYRREQYLFLATDTAGNTTLVGDRGLRADTPANRLEMSNYFRVPFFQTVDMVQTPDWVKQTVWYQIFPERFANGDKSNDPAGTKPWQPEDHPGREDFYGGDLQGVLDHLDDLQKLGINGLYFCPVFTASSNHKYDTIDYLEIDPAFGDKALFAKLVHAAHERGMKIMLDAVFNHMGYESMQWQDVLQNGAESRFASWFHIHEFPVTPFRDPIKGEGEPQYDTFGFESHMPKLNTANPEVQDYLLSVAKYWIEEFDIDAWRLDVANEIDHHFWRKFYTAVTSVKPDFYVLGEVWHSSQPWLNGDEFSGVMNYAYTQLVMDHFLKHSQTATEMIDRLTDQLMLYRDQTNQVMLNMLDSHDTARLLTQAGDNLDLAVQTLAFVFMQTGAPCIYYGTEMGMDGGNDPDDRKPMDWTQLGGSTWQRIAALIQTRRDHAETLGKGITSFNITDDGLIRVDRIGEEHLVAYFNTTGAAVPLRAKALLEQGFADAQLAPNGFVIAQG</sequence>
<keyword evidence="2" id="KW-0326">Glycosidase</keyword>
<evidence type="ECO:0000259" key="4">
    <source>
        <dbReference type="SMART" id="SM00642"/>
    </source>
</evidence>
<dbReference type="Pfam" id="PF02903">
    <property type="entry name" value="Alpha-amylase_N"/>
    <property type="match status" value="1"/>
</dbReference>
<reference evidence="5 6" key="1">
    <citation type="submission" date="2023-02" db="EMBL/GenBank/DDBJ databases">
        <title>Genome sequence of Lacticaseibacillus sp. KACC 23028.</title>
        <authorList>
            <person name="Kim S."/>
            <person name="Heo J."/>
            <person name="Kwon S.-W."/>
        </authorList>
    </citation>
    <scope>NUCLEOTIDE SEQUENCE [LARGE SCALE GENOMIC DNA]</scope>
    <source>
        <strain evidence="5 6">KACC 23028</strain>
    </source>
</reference>
<dbReference type="CDD" id="cd02857">
    <property type="entry name" value="E_set_CDase_PDE_N"/>
    <property type="match status" value="1"/>
</dbReference>
<dbReference type="EMBL" id="CP117884">
    <property type="protein sequence ID" value="WDF82279.1"/>
    <property type="molecule type" value="Genomic_DNA"/>
</dbReference>
<dbReference type="InterPro" id="IPR014756">
    <property type="entry name" value="Ig_E-set"/>
</dbReference>
<dbReference type="PANTHER" id="PTHR10357:SF210">
    <property type="entry name" value="MALTODEXTRIN GLUCOSIDASE"/>
    <property type="match status" value="1"/>
</dbReference>
<evidence type="ECO:0000313" key="5">
    <source>
        <dbReference type="EMBL" id="WDF82279.1"/>
    </source>
</evidence>
<dbReference type="Pfam" id="PF00128">
    <property type="entry name" value="Alpha-amylase"/>
    <property type="match status" value="1"/>
</dbReference>
<dbReference type="Proteomes" id="UP001220377">
    <property type="component" value="Chromosome"/>
</dbReference>
<dbReference type="PANTHER" id="PTHR10357">
    <property type="entry name" value="ALPHA-AMYLASE FAMILY MEMBER"/>
    <property type="match status" value="1"/>
</dbReference>
<dbReference type="InterPro" id="IPR013783">
    <property type="entry name" value="Ig-like_fold"/>
</dbReference>
<dbReference type="InterPro" id="IPR045857">
    <property type="entry name" value="O16G_dom_2"/>
</dbReference>
<feature type="domain" description="Glycosyl hydrolase family 13 catalytic" evidence="4">
    <location>
        <begin position="147"/>
        <end position="511"/>
    </location>
</feature>
<dbReference type="InterPro" id="IPR017853">
    <property type="entry name" value="GH"/>
</dbReference>
<dbReference type="RefSeq" id="WP_274259632.1">
    <property type="nucleotide sequence ID" value="NZ_CP117884.1"/>
</dbReference>
<dbReference type="SMART" id="SM00642">
    <property type="entry name" value="Aamy"/>
    <property type="match status" value="1"/>
</dbReference>
<dbReference type="SUPFAM" id="SSF51445">
    <property type="entry name" value="(Trans)glycosidases"/>
    <property type="match status" value="1"/>
</dbReference>
<dbReference type="Gene3D" id="2.60.40.10">
    <property type="entry name" value="Immunoglobulins"/>
    <property type="match status" value="1"/>
</dbReference>
<accession>A0ABY7WR71</accession>
<dbReference type="Gene3D" id="3.90.400.10">
    <property type="entry name" value="Oligo-1,6-glucosidase, Domain 2"/>
    <property type="match status" value="1"/>
</dbReference>
<feature type="region of interest" description="Disordered" evidence="3">
    <location>
        <begin position="156"/>
        <end position="176"/>
    </location>
</feature>
<name>A0ABY7WR71_9LACO</name>
<evidence type="ECO:0000256" key="1">
    <source>
        <dbReference type="ARBA" id="ARBA00022801"/>
    </source>
</evidence>
<keyword evidence="6" id="KW-1185">Reference proteome</keyword>
<keyword evidence="1 5" id="KW-0378">Hydrolase</keyword>
<dbReference type="InterPro" id="IPR004185">
    <property type="entry name" value="Glyco_hydro_13_lg-like_dom"/>
</dbReference>
<dbReference type="InterPro" id="IPR006047">
    <property type="entry name" value="GH13_cat_dom"/>
</dbReference>
<evidence type="ECO:0000313" key="6">
    <source>
        <dbReference type="Proteomes" id="UP001220377"/>
    </source>
</evidence>
<dbReference type="CDD" id="cd11338">
    <property type="entry name" value="AmyAc_CMD"/>
    <property type="match status" value="1"/>
</dbReference>
<organism evidence="5 6">
    <name type="scientific">Lacticaseibacillus pabuli</name>
    <dbReference type="NCBI Taxonomy" id="3025672"/>
    <lineage>
        <taxon>Bacteria</taxon>
        <taxon>Bacillati</taxon>
        <taxon>Bacillota</taxon>
        <taxon>Bacilli</taxon>
        <taxon>Lactobacillales</taxon>
        <taxon>Lactobacillaceae</taxon>
        <taxon>Lacticaseibacillus</taxon>
    </lineage>
</organism>